<organism evidence="2 3">
    <name type="scientific">Thermomonospora echinospora</name>
    <dbReference type="NCBI Taxonomy" id="1992"/>
    <lineage>
        <taxon>Bacteria</taxon>
        <taxon>Bacillati</taxon>
        <taxon>Actinomycetota</taxon>
        <taxon>Actinomycetes</taxon>
        <taxon>Streptosporangiales</taxon>
        <taxon>Thermomonosporaceae</taxon>
        <taxon>Thermomonospora</taxon>
    </lineage>
</organism>
<protein>
    <submittedName>
        <fullName evidence="2">Uncharacterized protein</fullName>
    </submittedName>
</protein>
<dbReference type="RefSeq" id="WP_103939653.1">
    <property type="nucleotide sequence ID" value="NZ_FNVO01000009.1"/>
</dbReference>
<keyword evidence="1" id="KW-0812">Transmembrane</keyword>
<name>A0A1H6CD72_9ACTN</name>
<accession>A0A1H6CD72</accession>
<feature type="transmembrane region" description="Helical" evidence="1">
    <location>
        <begin position="61"/>
        <end position="81"/>
    </location>
</feature>
<sequence length="147" mass="15576">MTTVTAAQTVQTAPSQPARRRARLTAVGSAVLVNSVLYVAGRLAGVDFKLTAPGTVEPHQLILPEIIAFTLLFGLLGWGALAALERLTRRAHAIWAVLATTVLVVSFAPIWIEHATSSTRAMLVVLHLVVATALFPLLRQGPGVPAK</sequence>
<feature type="transmembrane region" description="Helical" evidence="1">
    <location>
        <begin position="93"/>
        <end position="112"/>
    </location>
</feature>
<dbReference type="Proteomes" id="UP000236723">
    <property type="component" value="Unassembled WGS sequence"/>
</dbReference>
<keyword evidence="1" id="KW-1133">Transmembrane helix</keyword>
<evidence type="ECO:0000256" key="1">
    <source>
        <dbReference type="SAM" id="Phobius"/>
    </source>
</evidence>
<dbReference type="InterPro" id="IPR045713">
    <property type="entry name" value="DUF6069"/>
</dbReference>
<proteinExistence type="predicted"/>
<gene>
    <name evidence="2" type="ORF">SAMN04489712_109225</name>
</gene>
<dbReference type="Pfam" id="PF19545">
    <property type="entry name" value="DUF6069"/>
    <property type="match status" value="1"/>
</dbReference>
<feature type="transmembrane region" description="Helical" evidence="1">
    <location>
        <begin position="24"/>
        <end position="41"/>
    </location>
</feature>
<dbReference type="OrthoDB" id="3482556at2"/>
<evidence type="ECO:0000313" key="3">
    <source>
        <dbReference type="Proteomes" id="UP000236723"/>
    </source>
</evidence>
<dbReference type="AlphaFoldDB" id="A0A1H6CD72"/>
<keyword evidence="1" id="KW-0472">Membrane</keyword>
<keyword evidence="3" id="KW-1185">Reference proteome</keyword>
<evidence type="ECO:0000313" key="2">
    <source>
        <dbReference type="EMBL" id="SEG70959.1"/>
    </source>
</evidence>
<feature type="transmembrane region" description="Helical" evidence="1">
    <location>
        <begin position="118"/>
        <end position="138"/>
    </location>
</feature>
<reference evidence="3" key="1">
    <citation type="submission" date="2016-10" db="EMBL/GenBank/DDBJ databases">
        <authorList>
            <person name="Varghese N."/>
            <person name="Submissions S."/>
        </authorList>
    </citation>
    <scope>NUCLEOTIDE SEQUENCE [LARGE SCALE GENOMIC DNA]</scope>
    <source>
        <strain evidence="3">DSM 43163</strain>
    </source>
</reference>
<dbReference type="EMBL" id="FNVO01000009">
    <property type="protein sequence ID" value="SEG70959.1"/>
    <property type="molecule type" value="Genomic_DNA"/>
</dbReference>